<evidence type="ECO:0000313" key="1">
    <source>
        <dbReference type="EMBL" id="KAK3587382.1"/>
    </source>
</evidence>
<proteinExistence type="predicted"/>
<dbReference type="AlphaFoldDB" id="A0AAE0S8U4"/>
<dbReference type="EMBL" id="JAEAOA010001725">
    <property type="protein sequence ID" value="KAK3587382.1"/>
    <property type="molecule type" value="Genomic_DNA"/>
</dbReference>
<name>A0AAE0S8U4_9BIVA</name>
<dbReference type="Proteomes" id="UP001195483">
    <property type="component" value="Unassembled WGS sequence"/>
</dbReference>
<accession>A0AAE0S8U4</accession>
<evidence type="ECO:0000313" key="2">
    <source>
        <dbReference type="Proteomes" id="UP001195483"/>
    </source>
</evidence>
<reference evidence="1" key="1">
    <citation type="journal article" date="2021" name="Genome Biol. Evol.">
        <title>A High-Quality Reference Genome for a Parasitic Bivalve with Doubly Uniparental Inheritance (Bivalvia: Unionida).</title>
        <authorList>
            <person name="Smith C.H."/>
        </authorList>
    </citation>
    <scope>NUCLEOTIDE SEQUENCE</scope>
    <source>
        <strain evidence="1">CHS0354</strain>
    </source>
</reference>
<keyword evidence="2" id="KW-1185">Reference proteome</keyword>
<sequence length="64" mass="7274">MMGRAIRAQLRMDTSCRLRLCSTQPINGVSPRAQCSNISNRTLPLWEYDMCQGSTDVRRKAEAE</sequence>
<protein>
    <submittedName>
        <fullName evidence="1">Uncharacterized protein</fullName>
    </submittedName>
</protein>
<organism evidence="1 2">
    <name type="scientific">Potamilus streckersoni</name>
    <dbReference type="NCBI Taxonomy" id="2493646"/>
    <lineage>
        <taxon>Eukaryota</taxon>
        <taxon>Metazoa</taxon>
        <taxon>Spiralia</taxon>
        <taxon>Lophotrochozoa</taxon>
        <taxon>Mollusca</taxon>
        <taxon>Bivalvia</taxon>
        <taxon>Autobranchia</taxon>
        <taxon>Heteroconchia</taxon>
        <taxon>Palaeoheterodonta</taxon>
        <taxon>Unionida</taxon>
        <taxon>Unionoidea</taxon>
        <taxon>Unionidae</taxon>
        <taxon>Ambleminae</taxon>
        <taxon>Lampsilini</taxon>
        <taxon>Potamilus</taxon>
    </lineage>
</organism>
<reference evidence="1" key="2">
    <citation type="journal article" date="2021" name="Genome Biol. Evol.">
        <title>Developing a high-quality reference genome for a parasitic bivalve with doubly uniparental inheritance (Bivalvia: Unionida).</title>
        <authorList>
            <person name="Smith C.H."/>
        </authorList>
    </citation>
    <scope>NUCLEOTIDE SEQUENCE</scope>
    <source>
        <strain evidence="1">CHS0354</strain>
        <tissue evidence="1">Mantle</tissue>
    </source>
</reference>
<reference evidence="1" key="3">
    <citation type="submission" date="2023-05" db="EMBL/GenBank/DDBJ databases">
        <authorList>
            <person name="Smith C.H."/>
        </authorList>
    </citation>
    <scope>NUCLEOTIDE SEQUENCE</scope>
    <source>
        <strain evidence="1">CHS0354</strain>
        <tissue evidence="1">Mantle</tissue>
    </source>
</reference>
<comment type="caution">
    <text evidence="1">The sequence shown here is derived from an EMBL/GenBank/DDBJ whole genome shotgun (WGS) entry which is preliminary data.</text>
</comment>
<gene>
    <name evidence="1" type="ORF">CHS0354_028756</name>
</gene>